<reference evidence="2 3" key="1">
    <citation type="submission" date="2019-10" db="EMBL/GenBank/DDBJ databases">
        <authorList>
            <person name="Karimi E."/>
        </authorList>
    </citation>
    <scope>NUCLEOTIDE SEQUENCE [LARGE SCALE GENOMIC DNA]</scope>
    <source>
        <strain evidence="2">Exiguobacterium sp. 9Y</strain>
    </source>
</reference>
<evidence type="ECO:0000259" key="1">
    <source>
        <dbReference type="PROSITE" id="PS51819"/>
    </source>
</evidence>
<dbReference type="PANTHER" id="PTHR36113">
    <property type="entry name" value="LYASE, PUTATIVE-RELATED-RELATED"/>
    <property type="match status" value="1"/>
</dbReference>
<dbReference type="Gene3D" id="3.10.180.10">
    <property type="entry name" value="2,3-Dihydroxybiphenyl 1,2-Dioxygenase, domain 1"/>
    <property type="match status" value="1"/>
</dbReference>
<feature type="domain" description="VOC" evidence="1">
    <location>
        <begin position="2"/>
        <end position="126"/>
    </location>
</feature>
<keyword evidence="3" id="KW-1185">Reference proteome</keyword>
<name>A0A653IHE5_9BACL</name>
<dbReference type="Proteomes" id="UP000439752">
    <property type="component" value="Unassembled WGS sequence"/>
</dbReference>
<dbReference type="GO" id="GO:0016829">
    <property type="term" value="F:lyase activity"/>
    <property type="evidence" value="ECO:0007669"/>
    <property type="project" value="UniProtKB-KW"/>
</dbReference>
<organism evidence="2 3">
    <name type="scientific">Exiguobacterium oxidotolerans</name>
    <dbReference type="NCBI Taxonomy" id="223958"/>
    <lineage>
        <taxon>Bacteria</taxon>
        <taxon>Bacillati</taxon>
        <taxon>Bacillota</taxon>
        <taxon>Bacilli</taxon>
        <taxon>Bacillales</taxon>
        <taxon>Bacillales Family XII. Incertae Sedis</taxon>
        <taxon>Exiguobacterium</taxon>
    </lineage>
</organism>
<evidence type="ECO:0000313" key="2">
    <source>
        <dbReference type="EMBL" id="VWX38712.1"/>
    </source>
</evidence>
<dbReference type="AlphaFoldDB" id="A0A653IHE5"/>
<dbReference type="InterPro" id="IPR037523">
    <property type="entry name" value="VOC_core"/>
</dbReference>
<evidence type="ECO:0000313" key="3">
    <source>
        <dbReference type="Proteomes" id="UP000439752"/>
    </source>
</evidence>
<protein>
    <submittedName>
        <fullName evidence="2">Putative C-S lyase</fullName>
    </submittedName>
</protein>
<dbReference type="PROSITE" id="PS51819">
    <property type="entry name" value="VOC"/>
    <property type="match status" value="1"/>
</dbReference>
<sequence>MKIEHLAIWVKDLERMRTFYETYFEAQANALYHNPTKGFSSYFLHFKSGARLELMHRTDINHEAPRDRFGYAHIAFSLGSRFAVDQLTQRLEQDGYTRLDGPRLTGDGYYESVFLDPEGLTVELTV</sequence>
<dbReference type="SUPFAM" id="SSF54593">
    <property type="entry name" value="Glyoxalase/Bleomycin resistance protein/Dihydroxybiphenyl dioxygenase"/>
    <property type="match status" value="1"/>
</dbReference>
<dbReference type="InterPro" id="IPR004360">
    <property type="entry name" value="Glyas_Fos-R_dOase_dom"/>
</dbReference>
<dbReference type="InterPro" id="IPR029068">
    <property type="entry name" value="Glyas_Bleomycin-R_OHBP_Dase"/>
</dbReference>
<gene>
    <name evidence="2" type="primary">yyaH</name>
    <name evidence="2" type="ORF">EXIGUO9Y_80040</name>
</gene>
<keyword evidence="2" id="KW-0456">Lyase</keyword>
<dbReference type="EMBL" id="CABWKQ010000058">
    <property type="protein sequence ID" value="VWX38712.1"/>
    <property type="molecule type" value="Genomic_DNA"/>
</dbReference>
<proteinExistence type="predicted"/>
<dbReference type="RefSeq" id="WP_159172569.1">
    <property type="nucleotide sequence ID" value="NZ_LR732308.1"/>
</dbReference>
<dbReference type="Pfam" id="PF00903">
    <property type="entry name" value="Glyoxalase"/>
    <property type="match status" value="1"/>
</dbReference>
<dbReference type="InterPro" id="IPR051332">
    <property type="entry name" value="Fosfomycin_Res_Enzymes"/>
</dbReference>
<dbReference type="PANTHER" id="PTHR36113:SF1">
    <property type="entry name" value="GLYOXALASE_BLEOMYCIN RESISTANCE PROTEIN_DIOXYGENASE"/>
    <property type="match status" value="1"/>
</dbReference>
<accession>A0A653IHE5</accession>